<keyword evidence="4" id="KW-0808">Transferase</keyword>
<dbReference type="EC" id="2.7.11.1" evidence="2"/>
<evidence type="ECO:0000256" key="3">
    <source>
        <dbReference type="ARBA" id="ARBA00022527"/>
    </source>
</evidence>
<evidence type="ECO:0000256" key="6">
    <source>
        <dbReference type="ARBA" id="ARBA00022777"/>
    </source>
</evidence>
<reference evidence="14" key="2">
    <citation type="journal article" date="2017" name="Nat. Plants">
        <title>The Aegilops tauschii genome reveals multiple impacts of transposons.</title>
        <authorList>
            <person name="Zhao G."/>
            <person name="Zou C."/>
            <person name="Li K."/>
            <person name="Wang K."/>
            <person name="Li T."/>
            <person name="Gao L."/>
            <person name="Zhang X."/>
            <person name="Wang H."/>
            <person name="Yang Z."/>
            <person name="Liu X."/>
            <person name="Jiang W."/>
            <person name="Mao L."/>
            <person name="Kong X."/>
            <person name="Jiao Y."/>
            <person name="Jia J."/>
        </authorList>
    </citation>
    <scope>NUCLEOTIDE SEQUENCE [LARGE SCALE GENOMIC DNA]</scope>
    <source>
        <strain evidence="14">cv. AL8/78</strain>
    </source>
</reference>
<evidence type="ECO:0000256" key="2">
    <source>
        <dbReference type="ARBA" id="ARBA00012513"/>
    </source>
</evidence>
<dbReference type="GO" id="GO:0005634">
    <property type="term" value="C:nucleus"/>
    <property type="evidence" value="ECO:0007669"/>
    <property type="project" value="TreeGrafter"/>
</dbReference>
<evidence type="ECO:0000256" key="10">
    <source>
        <dbReference type="PROSITE-ProRule" id="PRU10141"/>
    </source>
</evidence>
<dbReference type="FunFam" id="3.30.200.20:FF:000009">
    <property type="entry name" value="Glycogen synthase kinase-3 beta"/>
    <property type="match status" value="1"/>
</dbReference>
<dbReference type="FunFam" id="1.10.510.10:FF:000624">
    <property type="entry name" value="Mitogen-activated protein kinase"/>
    <property type="match status" value="1"/>
</dbReference>
<reference evidence="13" key="5">
    <citation type="journal article" date="2021" name="G3 (Bethesda)">
        <title>Aegilops tauschii genome assembly Aet v5.0 features greater sequence contiguity and improved annotation.</title>
        <authorList>
            <person name="Wang L."/>
            <person name="Zhu T."/>
            <person name="Rodriguez J.C."/>
            <person name="Deal K.R."/>
            <person name="Dubcovsky J."/>
            <person name="McGuire P.E."/>
            <person name="Lux T."/>
            <person name="Spannagl M."/>
            <person name="Mayer K.F.X."/>
            <person name="Baldrich P."/>
            <person name="Meyers B.C."/>
            <person name="Huo N."/>
            <person name="Gu Y.Q."/>
            <person name="Zhou H."/>
            <person name="Devos K.M."/>
            <person name="Bennetzen J.L."/>
            <person name="Unver T."/>
            <person name="Budak H."/>
            <person name="Gulick P.J."/>
            <person name="Galiba G."/>
            <person name="Kalapos B."/>
            <person name="Nelson D.R."/>
            <person name="Li P."/>
            <person name="You F.M."/>
            <person name="Luo M.C."/>
            <person name="Dvorak J."/>
        </authorList>
    </citation>
    <scope>NUCLEOTIDE SEQUENCE [LARGE SCALE GENOMIC DNA]</scope>
    <source>
        <strain evidence="13">cv. AL8/78</strain>
    </source>
</reference>
<evidence type="ECO:0000259" key="12">
    <source>
        <dbReference type="PROSITE" id="PS50011"/>
    </source>
</evidence>
<dbReference type="GO" id="GO:0030154">
    <property type="term" value="P:cell differentiation"/>
    <property type="evidence" value="ECO:0007669"/>
    <property type="project" value="TreeGrafter"/>
</dbReference>
<keyword evidence="14" id="KW-1185">Reference proteome</keyword>
<dbReference type="InterPro" id="IPR011009">
    <property type="entry name" value="Kinase-like_dom_sf"/>
</dbReference>
<dbReference type="GO" id="GO:0004674">
    <property type="term" value="F:protein serine/threonine kinase activity"/>
    <property type="evidence" value="ECO:0007669"/>
    <property type="project" value="UniProtKB-KW"/>
</dbReference>
<dbReference type="GO" id="GO:0005737">
    <property type="term" value="C:cytoplasm"/>
    <property type="evidence" value="ECO:0007669"/>
    <property type="project" value="TreeGrafter"/>
</dbReference>
<dbReference type="PROSITE" id="PS00107">
    <property type="entry name" value="PROTEIN_KINASE_ATP"/>
    <property type="match status" value="1"/>
</dbReference>
<evidence type="ECO:0000256" key="8">
    <source>
        <dbReference type="ARBA" id="ARBA00047899"/>
    </source>
</evidence>
<dbReference type="Gene3D" id="3.30.200.20">
    <property type="entry name" value="Phosphorylase Kinase, domain 1"/>
    <property type="match status" value="1"/>
</dbReference>
<dbReference type="PANTHER" id="PTHR24057">
    <property type="entry name" value="GLYCOGEN SYNTHASE KINASE-3 ALPHA"/>
    <property type="match status" value="1"/>
</dbReference>
<evidence type="ECO:0000256" key="1">
    <source>
        <dbReference type="ARBA" id="ARBA00005527"/>
    </source>
</evidence>
<feature type="domain" description="Protein kinase" evidence="12">
    <location>
        <begin position="63"/>
        <end position="291"/>
    </location>
</feature>
<reference evidence="14" key="1">
    <citation type="journal article" date="2014" name="Science">
        <title>Ancient hybridizations among the ancestral genomes of bread wheat.</title>
        <authorList>
            <consortium name="International Wheat Genome Sequencing Consortium,"/>
            <person name="Marcussen T."/>
            <person name="Sandve S.R."/>
            <person name="Heier L."/>
            <person name="Spannagl M."/>
            <person name="Pfeifer M."/>
            <person name="Jakobsen K.S."/>
            <person name="Wulff B.B."/>
            <person name="Steuernagel B."/>
            <person name="Mayer K.F."/>
            <person name="Olsen O.A."/>
        </authorList>
    </citation>
    <scope>NUCLEOTIDE SEQUENCE [LARGE SCALE GENOMIC DNA]</scope>
    <source>
        <strain evidence="14">cv. AL8/78</strain>
    </source>
</reference>
<dbReference type="PANTHER" id="PTHR24057:SF74">
    <property type="entry name" value="SHAGGY-RELATED PROTEIN KINASE GSK2"/>
    <property type="match status" value="1"/>
</dbReference>
<reference evidence="13" key="4">
    <citation type="submission" date="2019-03" db="UniProtKB">
        <authorList>
            <consortium name="EnsemblPlants"/>
        </authorList>
    </citation>
    <scope>IDENTIFICATION</scope>
</reference>
<proteinExistence type="inferred from homology"/>
<dbReference type="InterPro" id="IPR050591">
    <property type="entry name" value="GSK-3"/>
</dbReference>
<protein>
    <recommendedName>
        <fullName evidence="2">non-specific serine/threonine protein kinase</fullName>
        <ecNumber evidence="2">2.7.11.1</ecNumber>
    </recommendedName>
</protein>
<sequence length="291" mass="32695">MEHPAPAPEPMLLDEQPPTAVACEKKQQDGEAPYAEGNDAMTGHIISTTIGGKNGEPKQTISYMAERVVGTGSFGIVFQAKCLETGEMVAIKKVLQDRRYKNRELQLMRSMIHSNVVSLKHCFFSTTSRDELFLNLVMEYVPETLYRVLKHYSNAKQGMPLIYVKLYTYQLFRGLAYIHTVPGVCHRDVKPQNVLVDPLTHQVKICDFGSAKVLVAGEPNISYICSRYYRAPELIFGATEYTTSIDIWSAGCVLAELLLGQPLFPGESAVDQLVEIIKRFLERQLGRKYVV</sequence>
<dbReference type="Pfam" id="PF00069">
    <property type="entry name" value="Pkinase"/>
    <property type="match status" value="1"/>
</dbReference>
<dbReference type="PROSITE" id="PS00108">
    <property type="entry name" value="PROTEIN_KINASE_ST"/>
    <property type="match status" value="1"/>
</dbReference>
<evidence type="ECO:0000313" key="14">
    <source>
        <dbReference type="Proteomes" id="UP000015105"/>
    </source>
</evidence>
<dbReference type="SUPFAM" id="SSF56112">
    <property type="entry name" value="Protein kinase-like (PK-like)"/>
    <property type="match status" value="1"/>
</dbReference>
<evidence type="ECO:0000256" key="5">
    <source>
        <dbReference type="ARBA" id="ARBA00022741"/>
    </source>
</evidence>
<organism evidence="13 14">
    <name type="scientific">Aegilops tauschii subsp. strangulata</name>
    <name type="common">Goatgrass</name>
    <dbReference type="NCBI Taxonomy" id="200361"/>
    <lineage>
        <taxon>Eukaryota</taxon>
        <taxon>Viridiplantae</taxon>
        <taxon>Streptophyta</taxon>
        <taxon>Embryophyta</taxon>
        <taxon>Tracheophyta</taxon>
        <taxon>Spermatophyta</taxon>
        <taxon>Magnoliopsida</taxon>
        <taxon>Liliopsida</taxon>
        <taxon>Poales</taxon>
        <taxon>Poaceae</taxon>
        <taxon>BOP clade</taxon>
        <taxon>Pooideae</taxon>
        <taxon>Triticodae</taxon>
        <taxon>Triticeae</taxon>
        <taxon>Triticinae</taxon>
        <taxon>Aegilops</taxon>
    </lineage>
</organism>
<evidence type="ECO:0000256" key="9">
    <source>
        <dbReference type="ARBA" id="ARBA00048679"/>
    </source>
</evidence>
<keyword evidence="7 10" id="KW-0067">ATP-binding</keyword>
<accession>A0A452Y6I1</accession>
<keyword evidence="5 10" id="KW-0547">Nucleotide-binding</keyword>
<dbReference type="GO" id="GO:0009742">
    <property type="term" value="P:brassinosteroid mediated signaling pathway"/>
    <property type="evidence" value="ECO:0007669"/>
    <property type="project" value="TreeGrafter"/>
</dbReference>
<dbReference type="Gramene" id="AET1Gv20309600.7">
    <property type="protein sequence ID" value="AET1Gv20309600.7"/>
    <property type="gene ID" value="AET1Gv20309600"/>
</dbReference>
<dbReference type="CDD" id="cd14137">
    <property type="entry name" value="STKc_GSK3"/>
    <property type="match status" value="1"/>
</dbReference>
<dbReference type="Proteomes" id="UP000015105">
    <property type="component" value="Chromosome 1D"/>
</dbReference>
<dbReference type="InterPro" id="IPR008271">
    <property type="entry name" value="Ser/Thr_kinase_AS"/>
</dbReference>
<reference evidence="13" key="3">
    <citation type="journal article" date="2017" name="Nature">
        <title>Genome sequence of the progenitor of the wheat D genome Aegilops tauschii.</title>
        <authorList>
            <person name="Luo M.C."/>
            <person name="Gu Y.Q."/>
            <person name="Puiu D."/>
            <person name="Wang H."/>
            <person name="Twardziok S.O."/>
            <person name="Deal K.R."/>
            <person name="Huo N."/>
            <person name="Zhu T."/>
            <person name="Wang L."/>
            <person name="Wang Y."/>
            <person name="McGuire P.E."/>
            <person name="Liu S."/>
            <person name="Long H."/>
            <person name="Ramasamy R.K."/>
            <person name="Rodriguez J.C."/>
            <person name="Van S.L."/>
            <person name="Yuan L."/>
            <person name="Wang Z."/>
            <person name="Xia Z."/>
            <person name="Xiao L."/>
            <person name="Anderson O.D."/>
            <person name="Ouyang S."/>
            <person name="Liang Y."/>
            <person name="Zimin A.V."/>
            <person name="Pertea G."/>
            <person name="Qi P."/>
            <person name="Bennetzen J.L."/>
            <person name="Dai X."/>
            <person name="Dawson M.W."/>
            <person name="Muller H.G."/>
            <person name="Kugler K."/>
            <person name="Rivarola-Duarte L."/>
            <person name="Spannagl M."/>
            <person name="Mayer K.F.X."/>
            <person name="Lu F.H."/>
            <person name="Bevan M.W."/>
            <person name="Leroy P."/>
            <person name="Li P."/>
            <person name="You F.M."/>
            <person name="Sun Q."/>
            <person name="Liu Z."/>
            <person name="Lyons E."/>
            <person name="Wicker T."/>
            <person name="Salzberg S.L."/>
            <person name="Devos K.M."/>
            <person name="Dvorak J."/>
        </authorList>
    </citation>
    <scope>NUCLEOTIDE SEQUENCE [LARGE SCALE GENOMIC DNA]</scope>
    <source>
        <strain evidence="13">cv. AL8/78</strain>
    </source>
</reference>
<keyword evidence="6" id="KW-0418">Kinase</keyword>
<feature type="binding site" evidence="10">
    <location>
        <position position="93"/>
    </location>
    <ligand>
        <name>ATP</name>
        <dbReference type="ChEBI" id="CHEBI:30616"/>
    </ligand>
</feature>
<dbReference type="AlphaFoldDB" id="A0A452Y6I1"/>
<dbReference type="Gene3D" id="1.10.510.10">
    <property type="entry name" value="Transferase(Phosphotransferase) domain 1"/>
    <property type="match status" value="1"/>
</dbReference>
<evidence type="ECO:0000313" key="13">
    <source>
        <dbReference type="EnsemblPlants" id="AET1Gv20309600.7"/>
    </source>
</evidence>
<dbReference type="InterPro" id="IPR000719">
    <property type="entry name" value="Prot_kinase_dom"/>
</dbReference>
<dbReference type="InterPro" id="IPR039192">
    <property type="entry name" value="STKc_GSK3"/>
</dbReference>
<dbReference type="SMART" id="SM00220">
    <property type="entry name" value="S_TKc"/>
    <property type="match status" value="1"/>
</dbReference>
<comment type="catalytic activity">
    <reaction evidence="8">
        <text>L-threonyl-[protein] + ATP = O-phospho-L-threonyl-[protein] + ADP + H(+)</text>
        <dbReference type="Rhea" id="RHEA:46608"/>
        <dbReference type="Rhea" id="RHEA-COMP:11060"/>
        <dbReference type="Rhea" id="RHEA-COMP:11605"/>
        <dbReference type="ChEBI" id="CHEBI:15378"/>
        <dbReference type="ChEBI" id="CHEBI:30013"/>
        <dbReference type="ChEBI" id="CHEBI:30616"/>
        <dbReference type="ChEBI" id="CHEBI:61977"/>
        <dbReference type="ChEBI" id="CHEBI:456216"/>
        <dbReference type="EC" id="2.7.11.1"/>
    </reaction>
</comment>
<comment type="similarity">
    <text evidence="1">Belongs to the protein kinase superfamily. CMGC Ser/Thr protein kinase family. GSK-3 subfamily.</text>
</comment>
<dbReference type="EnsemblPlants" id="AET1Gv20309600.7">
    <property type="protein sequence ID" value="AET1Gv20309600.7"/>
    <property type="gene ID" value="AET1Gv20309600"/>
</dbReference>
<evidence type="ECO:0000256" key="11">
    <source>
        <dbReference type="RuleBase" id="RU000304"/>
    </source>
</evidence>
<dbReference type="GO" id="GO:0005524">
    <property type="term" value="F:ATP binding"/>
    <property type="evidence" value="ECO:0007669"/>
    <property type="project" value="UniProtKB-UniRule"/>
</dbReference>
<dbReference type="InterPro" id="IPR017441">
    <property type="entry name" value="Protein_kinase_ATP_BS"/>
</dbReference>
<keyword evidence="3 11" id="KW-0723">Serine/threonine-protein kinase</keyword>
<evidence type="ECO:0000256" key="7">
    <source>
        <dbReference type="ARBA" id="ARBA00022840"/>
    </source>
</evidence>
<evidence type="ECO:0000256" key="4">
    <source>
        <dbReference type="ARBA" id="ARBA00022679"/>
    </source>
</evidence>
<dbReference type="PROSITE" id="PS50011">
    <property type="entry name" value="PROTEIN_KINASE_DOM"/>
    <property type="match status" value="1"/>
</dbReference>
<name>A0A452Y6I1_AEGTS</name>
<comment type="catalytic activity">
    <reaction evidence="9">
        <text>L-seryl-[protein] + ATP = O-phospho-L-seryl-[protein] + ADP + H(+)</text>
        <dbReference type="Rhea" id="RHEA:17989"/>
        <dbReference type="Rhea" id="RHEA-COMP:9863"/>
        <dbReference type="Rhea" id="RHEA-COMP:11604"/>
        <dbReference type="ChEBI" id="CHEBI:15378"/>
        <dbReference type="ChEBI" id="CHEBI:29999"/>
        <dbReference type="ChEBI" id="CHEBI:30616"/>
        <dbReference type="ChEBI" id="CHEBI:83421"/>
        <dbReference type="ChEBI" id="CHEBI:456216"/>
        <dbReference type="EC" id="2.7.11.1"/>
    </reaction>
</comment>